<dbReference type="AlphaFoldDB" id="A0AAV7SKF2"/>
<reference evidence="1" key="1">
    <citation type="journal article" date="2022" name="bioRxiv">
        <title>Sequencing and chromosome-scale assembly of the giantPleurodeles waltlgenome.</title>
        <authorList>
            <person name="Brown T."/>
            <person name="Elewa A."/>
            <person name="Iarovenko S."/>
            <person name="Subramanian E."/>
            <person name="Araus A.J."/>
            <person name="Petzold A."/>
            <person name="Susuki M."/>
            <person name="Suzuki K.-i.T."/>
            <person name="Hayashi T."/>
            <person name="Toyoda A."/>
            <person name="Oliveira C."/>
            <person name="Osipova E."/>
            <person name="Leigh N.D."/>
            <person name="Simon A."/>
            <person name="Yun M.H."/>
        </authorList>
    </citation>
    <scope>NUCLEOTIDE SEQUENCE</scope>
    <source>
        <strain evidence="1">20211129_DDA</strain>
        <tissue evidence="1">Liver</tissue>
    </source>
</reference>
<comment type="caution">
    <text evidence="1">The sequence shown here is derived from an EMBL/GenBank/DDBJ whole genome shotgun (WGS) entry which is preliminary data.</text>
</comment>
<evidence type="ECO:0000313" key="1">
    <source>
        <dbReference type="EMBL" id="KAJ1164551.1"/>
    </source>
</evidence>
<accession>A0AAV7SKF2</accession>
<keyword evidence="2" id="KW-1185">Reference proteome</keyword>
<name>A0AAV7SKF2_PLEWA</name>
<proteinExistence type="predicted"/>
<dbReference type="EMBL" id="JANPWB010000008">
    <property type="protein sequence ID" value="KAJ1164551.1"/>
    <property type="molecule type" value="Genomic_DNA"/>
</dbReference>
<sequence>MVGAVYVIGSGSIAEYWVARPQWRDGPAYQCSALPSQHDGEEQDCQTPRGLSAYGSSCGTIGCAKSALLREHPANTLEAI</sequence>
<gene>
    <name evidence="1" type="ORF">NDU88_004988</name>
</gene>
<evidence type="ECO:0000313" key="2">
    <source>
        <dbReference type="Proteomes" id="UP001066276"/>
    </source>
</evidence>
<organism evidence="1 2">
    <name type="scientific">Pleurodeles waltl</name>
    <name type="common">Iberian ribbed newt</name>
    <dbReference type="NCBI Taxonomy" id="8319"/>
    <lineage>
        <taxon>Eukaryota</taxon>
        <taxon>Metazoa</taxon>
        <taxon>Chordata</taxon>
        <taxon>Craniata</taxon>
        <taxon>Vertebrata</taxon>
        <taxon>Euteleostomi</taxon>
        <taxon>Amphibia</taxon>
        <taxon>Batrachia</taxon>
        <taxon>Caudata</taxon>
        <taxon>Salamandroidea</taxon>
        <taxon>Salamandridae</taxon>
        <taxon>Pleurodelinae</taxon>
        <taxon>Pleurodeles</taxon>
    </lineage>
</organism>
<dbReference type="Proteomes" id="UP001066276">
    <property type="component" value="Chromosome 4_2"/>
</dbReference>
<protein>
    <submittedName>
        <fullName evidence="1">Uncharacterized protein</fullName>
    </submittedName>
</protein>